<reference evidence="3 4" key="1">
    <citation type="submission" date="2024-04" db="EMBL/GenBank/DDBJ databases">
        <title>Symmetric and asymmetric DNA N6-adenine methylation regulates different biological responses in Mucorales.</title>
        <authorList>
            <consortium name="Lawrence Berkeley National Laboratory"/>
            <person name="Lax C."/>
            <person name="Mondo S.J."/>
            <person name="Osorio-Concepcion M."/>
            <person name="Muszewska A."/>
            <person name="Corrochano-Luque M."/>
            <person name="Gutierrez G."/>
            <person name="Riley R."/>
            <person name="Lipzen A."/>
            <person name="Guo J."/>
            <person name="Hundley H."/>
            <person name="Amirebrahimi M."/>
            <person name="Ng V."/>
            <person name="Lorenzo-Gutierrez D."/>
            <person name="Binder U."/>
            <person name="Yang J."/>
            <person name="Song Y."/>
            <person name="Canovas D."/>
            <person name="Navarro E."/>
            <person name="Freitag M."/>
            <person name="Gabaldon T."/>
            <person name="Grigoriev I.V."/>
            <person name="Corrochano L.M."/>
            <person name="Nicolas F.E."/>
            <person name="Garre V."/>
        </authorList>
    </citation>
    <scope>NUCLEOTIDE SEQUENCE [LARGE SCALE GENOMIC DNA]</scope>
    <source>
        <strain evidence="3 4">L51</strain>
    </source>
</reference>
<evidence type="ECO:0000313" key="3">
    <source>
        <dbReference type="EMBL" id="KAL0088727.1"/>
    </source>
</evidence>
<name>A0ABR3B5M0_PHYBL</name>
<keyword evidence="4" id="KW-1185">Reference proteome</keyword>
<evidence type="ECO:0000313" key="4">
    <source>
        <dbReference type="Proteomes" id="UP001448207"/>
    </source>
</evidence>
<keyword evidence="1" id="KW-0862">Zinc</keyword>
<comment type="caution">
    <text evidence="3">The sequence shown here is derived from an EMBL/GenBank/DDBJ whole genome shotgun (WGS) entry which is preliminary data.</text>
</comment>
<evidence type="ECO:0000256" key="1">
    <source>
        <dbReference type="PROSITE-ProRule" id="PRU00325"/>
    </source>
</evidence>
<sequence>MSTVNITSTNENIYTLATISEALECSSIPGVMTFRLNSTIRVRTSEWKECLVELSKFCAVKWTIHNSNKRRTDITAEEAKNSGIKMWFSQEYLCHCSGTYESKAEMRVVQKRTKKNKCSALLHVREFFKTPKWYEITLTKDHADHTPGDIREDIRTLLLAKKYLHKLSQQLEQSSKSASQIRIHMLRAIDRYGRSSDRKLSAMNFSIFKGKMSYSPNTNAFAYGFMSPTQQIKMRNAVSFCLDATHAISGKIDEILYTLLVHDKEISRGWPVAFIVTNDQGVGPISSLLLINPQQITIDCYYAEVHAIQTTFPSTQIQFCALPSEARLLRGKMMRYLQDIVYEDDLDHEFSDQELFLDYFEKNWCTEKKVKIWSRAYHEWQFSHMLTNNYIESSRNKRLDKLVFILIHDVEYYLAQEYKRVMSNNGAMSSFTRQQRIREIEAEEIDDDARETIATDRLIMKCTCFNFERRQKTCKHMHLLKMHTAFSLHFSTTPLNPTYEHNRILGEQAQLVYI</sequence>
<keyword evidence="1" id="KW-0479">Metal-binding</keyword>
<proteinExistence type="predicted"/>
<dbReference type="Proteomes" id="UP001448207">
    <property type="component" value="Unassembled WGS sequence"/>
</dbReference>
<protein>
    <recommendedName>
        <fullName evidence="2">SWIM-type domain-containing protein</fullName>
    </recommendedName>
</protein>
<dbReference type="EMBL" id="JBCLYO010000005">
    <property type="protein sequence ID" value="KAL0088727.1"/>
    <property type="molecule type" value="Genomic_DNA"/>
</dbReference>
<dbReference type="PROSITE" id="PS50966">
    <property type="entry name" value="ZF_SWIM"/>
    <property type="match status" value="1"/>
</dbReference>
<accession>A0ABR3B5M0</accession>
<dbReference type="InterPro" id="IPR007527">
    <property type="entry name" value="Znf_SWIM"/>
</dbReference>
<gene>
    <name evidence="3" type="ORF">J3Q64DRAFT_1808890</name>
</gene>
<keyword evidence="1" id="KW-0863">Zinc-finger</keyword>
<organism evidence="3 4">
    <name type="scientific">Phycomyces blakesleeanus</name>
    <dbReference type="NCBI Taxonomy" id="4837"/>
    <lineage>
        <taxon>Eukaryota</taxon>
        <taxon>Fungi</taxon>
        <taxon>Fungi incertae sedis</taxon>
        <taxon>Mucoromycota</taxon>
        <taxon>Mucoromycotina</taxon>
        <taxon>Mucoromycetes</taxon>
        <taxon>Mucorales</taxon>
        <taxon>Phycomycetaceae</taxon>
        <taxon>Phycomyces</taxon>
    </lineage>
</organism>
<evidence type="ECO:0000259" key="2">
    <source>
        <dbReference type="PROSITE" id="PS50966"/>
    </source>
</evidence>
<feature type="domain" description="SWIM-type" evidence="2">
    <location>
        <begin position="447"/>
        <end position="485"/>
    </location>
</feature>